<gene>
    <name evidence="1" type="ORF">CB5_LOCUS28174</name>
</gene>
<dbReference type="EMBL" id="LR862137">
    <property type="protein sequence ID" value="CAD1844963.1"/>
    <property type="molecule type" value="Genomic_DNA"/>
</dbReference>
<accession>A0A6V7QPB9</accession>
<protein>
    <submittedName>
        <fullName evidence="1">Uncharacterized protein</fullName>
    </submittedName>
</protein>
<organism evidence="1">
    <name type="scientific">Ananas comosus var. bracteatus</name>
    <name type="common">red pineapple</name>
    <dbReference type="NCBI Taxonomy" id="296719"/>
    <lineage>
        <taxon>Eukaryota</taxon>
        <taxon>Viridiplantae</taxon>
        <taxon>Streptophyta</taxon>
        <taxon>Embryophyta</taxon>
        <taxon>Tracheophyta</taxon>
        <taxon>Spermatophyta</taxon>
        <taxon>Magnoliopsida</taxon>
        <taxon>Liliopsida</taxon>
        <taxon>Poales</taxon>
        <taxon>Bromeliaceae</taxon>
        <taxon>Bromelioideae</taxon>
        <taxon>Ananas</taxon>
    </lineage>
</organism>
<sequence>MRGTNGLATVHFSSTDGLYLIFFKEMGEQLGFPPHEKGTLMDGWPTWAPLMSRLRKDHSKLGPIQACGVVARLCPSFVDSVPSILDIYKWIEVVFSFYTVSLFGTRRH</sequence>
<dbReference type="AlphaFoldDB" id="A0A6V7QPB9"/>
<name>A0A6V7QPB9_ANACO</name>
<evidence type="ECO:0000313" key="1">
    <source>
        <dbReference type="EMBL" id="CAD1844963.1"/>
    </source>
</evidence>
<reference evidence="1" key="1">
    <citation type="submission" date="2020-07" db="EMBL/GenBank/DDBJ databases">
        <authorList>
            <person name="Lin J."/>
        </authorList>
    </citation>
    <scope>NUCLEOTIDE SEQUENCE</scope>
</reference>
<proteinExistence type="predicted"/>